<dbReference type="GO" id="GO:0090729">
    <property type="term" value="F:toxin activity"/>
    <property type="evidence" value="ECO:0007669"/>
    <property type="project" value="UniProtKB-KW"/>
</dbReference>
<evidence type="ECO:0000256" key="6">
    <source>
        <dbReference type="ARBA" id="ARBA00023026"/>
    </source>
</evidence>
<dbReference type="EMBL" id="SIOP01000009">
    <property type="protein sequence ID" value="TAY41380.1"/>
    <property type="molecule type" value="Genomic_DNA"/>
</dbReference>
<feature type="domain" description="Haemolysin-type calcium binding-related" evidence="8">
    <location>
        <begin position="891"/>
        <end position="932"/>
    </location>
</feature>
<dbReference type="Proteomes" id="UP000292974">
    <property type="component" value="Unassembled WGS sequence"/>
</dbReference>
<dbReference type="InterPro" id="IPR011049">
    <property type="entry name" value="Serralysin-like_metalloprot_C"/>
</dbReference>
<proteinExistence type="predicted"/>
<accession>A0A7M3DIH8</accession>
<evidence type="ECO:0000256" key="4">
    <source>
        <dbReference type="ARBA" id="ARBA00022656"/>
    </source>
</evidence>
<evidence type="ECO:0000256" key="7">
    <source>
        <dbReference type="ARBA" id="ARBA00023136"/>
    </source>
</evidence>
<dbReference type="GO" id="GO:0005509">
    <property type="term" value="F:calcium ion binding"/>
    <property type="evidence" value="ECO:0007669"/>
    <property type="project" value="InterPro"/>
</dbReference>
<dbReference type="Pfam" id="PF06594">
    <property type="entry name" value="HCBP_related"/>
    <property type="match status" value="3"/>
</dbReference>
<dbReference type="Pfam" id="PF00353">
    <property type="entry name" value="HemolysinCabind"/>
    <property type="match status" value="5"/>
</dbReference>
<sequence>MAYQFTGSELSALQNAYNNAVAGGSWATVYSTISASISTNGQPEAGVDQAVLSWVNGAQQVNAGVGDFSHFIRQYSTAQYVLRFGEASQTSLQVVSDAVARRVADDILSTGELPSLAVIGSRDAGETIALYFNNDKGGWSGNSLFMFLGDDSFFRDSILHTTDANDPAAGDPYDFWTFVGSSMYALGGIEDLIDLAKQVYQTMAANGVGVLGTFTTVFKAMWDSDAMLHQAYGLYTPSILSSYQLDLGTQNHNDEINLDNDHQWLSSGGKGDDTIIGGSRGDIVDGGLGTDVLQGGGETDVVVGNAGDDVLVGGRLININRNTSIDMTTNHAEWNDGAGDELRGGFGNDRYLVRSTEGDTWDWASLYDFDDQKASELLNIIDTIDETSGDGVGEILIQMEYPSQEPELQFQQVAVAGSYTFASMDQFDRVAYYYNGQNSVALYNVTDEFGESIPYLFVLAGYPPSPVVAIKNFYQGDFGIVLSNYDRERPEQDSSDIGQDFHGSATADVFHGGAGSDSADYSGSDDGVDINLSVGTAAGGFAEGDTLLSIERVTGSNYGDHITGNDRDNFISGGDGDDVIISGAGFDYLDGGSGDDQITIGLGDKLVDGGAGTDLAVFGFNRDQYAAALDGGFVSIIGSGVDVTFSNVEVLRFADGDVLVDELFGTAIVGTSGNDILTGTTGADVMEGLDGDDEFDGLVGDDQLYGGHGNDFLNGGEGSDVYHYASGDGNDTISDVAINLEETDVLRFSDLNLGSLTFTRSGEDLFITINATGEVITVETQYYSAGQGWALEKLVFADGTSLELDHMPDTNWIYGTTASETIDGNWGKDYIFAGKGDDIINGSAGSDIYFYASGDGSDVINDEVGFTDAVDVIRFSDIDFNDFSIKRHGDDLELTIAGTTDVITLKGQMYEDPGDWGVDKIEFADGTSLSRAAIIQLGLNAEDTVTAQGTAGEDTLTGTSAHDLIQGGHGNDYLFGGYGGDTYLYSLGDGSDYIDDEANSQYQTDILKFTDLNQSDIGAERDGVNLKLTVLSTGDSITLDEEFYSSSEYWGIERIEFADGSFWDRNAILSIGEAAASIPNPISAPKHGPLPFDGTIASAEVLAFPGSTLEVPIADHGQSAAAAGEGAGSISATEVATAEIISFSDFLDASEHADAAADLWFEPEPIGAVI</sequence>
<name>A0A7M3DIH8_RHILE</name>
<protein>
    <recommendedName>
        <fullName evidence="8">Haemolysin-type calcium binding-related domain-containing protein</fullName>
    </recommendedName>
</protein>
<feature type="domain" description="Haemolysin-type calcium binding-related" evidence="8">
    <location>
        <begin position="764"/>
        <end position="803"/>
    </location>
</feature>
<gene>
    <name evidence="9" type="ORF">ELH90_38300</name>
</gene>
<dbReference type="PANTHER" id="PTHR38340">
    <property type="entry name" value="S-LAYER PROTEIN"/>
    <property type="match status" value="1"/>
</dbReference>
<keyword evidence="3" id="KW-0964">Secreted</keyword>
<comment type="subcellular location">
    <subcellularLocation>
        <location evidence="1">Membrane</location>
    </subcellularLocation>
    <subcellularLocation>
        <location evidence="2">Secreted</location>
    </subcellularLocation>
</comment>
<dbReference type="Gene3D" id="2.150.10.10">
    <property type="entry name" value="Serralysin-like metalloprotease, C-terminal"/>
    <property type="match status" value="5"/>
</dbReference>
<dbReference type="InterPro" id="IPR003995">
    <property type="entry name" value="RTX_toxin_determinant-A"/>
</dbReference>
<keyword evidence="5" id="KW-0677">Repeat</keyword>
<dbReference type="InterPro" id="IPR010566">
    <property type="entry name" value="Haemolys_ca-bd"/>
</dbReference>
<reference evidence="9 10" key="1">
    <citation type="submission" date="2019-02" db="EMBL/GenBank/DDBJ databases">
        <title>The genomic architecture of introgression among sibling species of bacteria.</title>
        <authorList>
            <person name="Cavassim M.I.A."/>
            <person name="Moeskjaer S."/>
            <person name="Moslemi C."/>
            <person name="Fields B."/>
            <person name="Bachmann A."/>
            <person name="Vilhjalmsson B."/>
            <person name="Schierup M.H."/>
            <person name="Young J.P.W."/>
            <person name="Andersen S.U."/>
        </authorList>
    </citation>
    <scope>NUCLEOTIDE SEQUENCE [LARGE SCALE GENOMIC DNA]</scope>
    <source>
        <strain evidence="9 10">SM135B</strain>
    </source>
</reference>
<evidence type="ECO:0000313" key="9">
    <source>
        <dbReference type="EMBL" id="TAY41380.1"/>
    </source>
</evidence>
<feature type="domain" description="Haemolysin-type calcium binding-related" evidence="8">
    <location>
        <begin position="1025"/>
        <end position="1066"/>
    </location>
</feature>
<evidence type="ECO:0000313" key="10">
    <source>
        <dbReference type="Proteomes" id="UP000292974"/>
    </source>
</evidence>
<evidence type="ECO:0000256" key="1">
    <source>
        <dbReference type="ARBA" id="ARBA00004370"/>
    </source>
</evidence>
<dbReference type="PRINTS" id="PR01488">
    <property type="entry name" value="RTXTOXINA"/>
</dbReference>
<dbReference type="InterPro" id="IPR001343">
    <property type="entry name" value="Hemolysn_Ca-bd"/>
</dbReference>
<dbReference type="GO" id="GO:0005576">
    <property type="term" value="C:extracellular region"/>
    <property type="evidence" value="ECO:0007669"/>
    <property type="project" value="UniProtKB-SubCell"/>
</dbReference>
<dbReference type="SUPFAM" id="SSF51120">
    <property type="entry name" value="beta-Roll"/>
    <property type="match status" value="5"/>
</dbReference>
<evidence type="ECO:0000256" key="5">
    <source>
        <dbReference type="ARBA" id="ARBA00022737"/>
    </source>
</evidence>
<evidence type="ECO:0000256" key="2">
    <source>
        <dbReference type="ARBA" id="ARBA00004613"/>
    </source>
</evidence>
<keyword evidence="7" id="KW-0472">Membrane</keyword>
<dbReference type="InterPro" id="IPR050557">
    <property type="entry name" value="RTX_toxin/Mannuronan_C5-epim"/>
</dbReference>
<dbReference type="PANTHER" id="PTHR38340:SF1">
    <property type="entry name" value="S-LAYER PROTEIN"/>
    <property type="match status" value="1"/>
</dbReference>
<dbReference type="InterPro" id="IPR018511">
    <property type="entry name" value="Hemolysin-typ_Ca-bd_CS"/>
</dbReference>
<evidence type="ECO:0000256" key="3">
    <source>
        <dbReference type="ARBA" id="ARBA00022525"/>
    </source>
</evidence>
<organism evidence="9 10">
    <name type="scientific">Rhizobium leguminosarum</name>
    <dbReference type="NCBI Taxonomy" id="384"/>
    <lineage>
        <taxon>Bacteria</taxon>
        <taxon>Pseudomonadati</taxon>
        <taxon>Pseudomonadota</taxon>
        <taxon>Alphaproteobacteria</taxon>
        <taxon>Hyphomicrobiales</taxon>
        <taxon>Rhizobiaceae</taxon>
        <taxon>Rhizobium/Agrobacterium group</taxon>
        <taxon>Rhizobium</taxon>
    </lineage>
</organism>
<dbReference type="PRINTS" id="PR00313">
    <property type="entry name" value="CABNDNGRPT"/>
</dbReference>
<keyword evidence="6" id="KW-0843">Virulence</keyword>
<dbReference type="AlphaFoldDB" id="A0A7M3DIH8"/>
<dbReference type="PROSITE" id="PS00330">
    <property type="entry name" value="HEMOLYSIN_CALCIUM"/>
    <property type="match status" value="3"/>
</dbReference>
<evidence type="ECO:0000259" key="8">
    <source>
        <dbReference type="Pfam" id="PF06594"/>
    </source>
</evidence>
<dbReference type="RefSeq" id="WP_018517706.1">
    <property type="nucleotide sequence ID" value="NZ_JAAXDQ010000027.1"/>
</dbReference>
<comment type="caution">
    <text evidence="9">The sequence shown here is derived from an EMBL/GenBank/DDBJ whole genome shotgun (WGS) entry which is preliminary data.</text>
</comment>
<keyword evidence="4" id="KW-0800">Toxin</keyword>
<dbReference type="GO" id="GO:0016020">
    <property type="term" value="C:membrane"/>
    <property type="evidence" value="ECO:0007669"/>
    <property type="project" value="UniProtKB-SubCell"/>
</dbReference>